<dbReference type="InterPro" id="IPR013087">
    <property type="entry name" value="Znf_C2H2_type"/>
</dbReference>
<dbReference type="KEGG" id="amex:103027099"/>
<evidence type="ECO:0000256" key="1">
    <source>
        <dbReference type="ARBA" id="ARBA00022723"/>
    </source>
</evidence>
<feature type="region of interest" description="Disordered" evidence="10">
    <location>
        <begin position="949"/>
        <end position="1019"/>
    </location>
</feature>
<dbReference type="GO" id="GO:0003677">
    <property type="term" value="F:DNA binding"/>
    <property type="evidence" value="ECO:0007669"/>
    <property type="project" value="UniProtKB-KW"/>
</dbReference>
<dbReference type="InterPro" id="IPR045762">
    <property type="entry name" value="ADNP_Znf"/>
</dbReference>
<evidence type="ECO:0000256" key="8">
    <source>
        <dbReference type="ARBA" id="ARBA00023163"/>
    </source>
</evidence>
<evidence type="ECO:0000256" key="9">
    <source>
        <dbReference type="ARBA" id="ARBA00023242"/>
    </source>
</evidence>
<dbReference type="AlphaFoldDB" id="A0A8B9HA01"/>
<reference evidence="13" key="2">
    <citation type="submission" date="2025-05" db="UniProtKB">
        <authorList>
            <consortium name="Ensembl"/>
        </authorList>
    </citation>
    <scope>IDENTIFICATION</scope>
</reference>
<dbReference type="CDD" id="cd00086">
    <property type="entry name" value="homeodomain"/>
    <property type="match status" value="1"/>
</dbReference>
<dbReference type="PANTHER" id="PTHR15740">
    <property type="entry name" value="NEUROPROTECTIVE PEPTIDE-CONTAINING PROTEIN"/>
    <property type="match status" value="1"/>
</dbReference>
<evidence type="ECO:0000256" key="3">
    <source>
        <dbReference type="ARBA" id="ARBA00022771"/>
    </source>
</evidence>
<evidence type="ECO:0000256" key="6">
    <source>
        <dbReference type="ARBA" id="ARBA00023125"/>
    </source>
</evidence>
<keyword evidence="8" id="KW-0804">Transcription</keyword>
<feature type="compositionally biased region" description="Low complexity" evidence="10">
    <location>
        <begin position="959"/>
        <end position="970"/>
    </location>
</feature>
<evidence type="ECO:0000259" key="11">
    <source>
        <dbReference type="PROSITE" id="PS00028"/>
    </source>
</evidence>
<organism evidence="13 14">
    <name type="scientific">Astyanax mexicanus</name>
    <name type="common">Blind cave fish</name>
    <name type="synonym">Astyanax fasciatus mexicanus</name>
    <dbReference type="NCBI Taxonomy" id="7994"/>
    <lineage>
        <taxon>Eukaryota</taxon>
        <taxon>Metazoa</taxon>
        <taxon>Chordata</taxon>
        <taxon>Craniata</taxon>
        <taxon>Vertebrata</taxon>
        <taxon>Euteleostomi</taxon>
        <taxon>Actinopterygii</taxon>
        <taxon>Neopterygii</taxon>
        <taxon>Teleostei</taxon>
        <taxon>Ostariophysi</taxon>
        <taxon>Characiformes</taxon>
        <taxon>Characoidei</taxon>
        <taxon>Acestrorhamphidae</taxon>
        <taxon>Acestrorhamphinae</taxon>
        <taxon>Astyanax</taxon>
    </lineage>
</organism>
<dbReference type="InterPro" id="IPR038861">
    <property type="entry name" value="ADNP/ADNP2"/>
</dbReference>
<dbReference type="EMBL" id="JAICCE010000003">
    <property type="protein sequence ID" value="KAG9278915.1"/>
    <property type="molecule type" value="Genomic_DNA"/>
</dbReference>
<dbReference type="PANTHER" id="PTHR15740:SF2">
    <property type="entry name" value="ACTIVITY-DEPENDENT NEUROPROTECTOR HOMEOBOX PROTEIN 2"/>
    <property type="match status" value="1"/>
</dbReference>
<dbReference type="PROSITE" id="PS00028">
    <property type="entry name" value="ZINC_FINGER_C2H2_1"/>
    <property type="match status" value="1"/>
</dbReference>
<keyword evidence="5" id="KW-0805">Transcription regulation</keyword>
<evidence type="ECO:0000313" key="12">
    <source>
        <dbReference type="EMBL" id="KAG9278915.1"/>
    </source>
</evidence>
<proteinExistence type="predicted"/>
<dbReference type="Proteomes" id="UP000694621">
    <property type="component" value="Unplaced"/>
</dbReference>
<feature type="compositionally biased region" description="Acidic residues" evidence="10">
    <location>
        <begin position="971"/>
        <end position="985"/>
    </location>
</feature>
<dbReference type="Ensembl" id="ENSAMXT00005008174.1">
    <property type="protein sequence ID" value="ENSAMXP00005007236.1"/>
    <property type="gene ID" value="ENSAMXG00005004339.1"/>
</dbReference>
<evidence type="ECO:0000313" key="15">
    <source>
        <dbReference type="Proteomes" id="UP000752171"/>
    </source>
</evidence>
<dbReference type="InterPro" id="IPR001356">
    <property type="entry name" value="HD"/>
</dbReference>
<reference evidence="12 15" key="1">
    <citation type="submission" date="2021-07" db="EMBL/GenBank/DDBJ databases">
        <authorList>
            <person name="Imarazene B."/>
            <person name="Zahm M."/>
            <person name="Klopp C."/>
            <person name="Cabau C."/>
            <person name="Beille S."/>
            <person name="Jouanno E."/>
            <person name="Castinel A."/>
            <person name="Lluch J."/>
            <person name="Gil L."/>
            <person name="Kuchtly C."/>
            <person name="Lopez Roques C."/>
            <person name="Donnadieu C."/>
            <person name="Parrinello H."/>
            <person name="Journot L."/>
            <person name="Du K."/>
            <person name="Schartl M."/>
            <person name="Retaux S."/>
            <person name="Guiguen Y."/>
        </authorList>
    </citation>
    <scope>NUCLEOTIDE SEQUENCE [LARGE SCALE GENOMIC DNA]</scope>
    <source>
        <strain evidence="12">Pach_M1</strain>
        <tissue evidence="12">Testis</tissue>
    </source>
</reference>
<dbReference type="SMART" id="SM00355">
    <property type="entry name" value="ZnF_C2H2"/>
    <property type="match status" value="6"/>
</dbReference>
<evidence type="ECO:0000256" key="5">
    <source>
        <dbReference type="ARBA" id="ARBA00023015"/>
    </source>
</evidence>
<evidence type="ECO:0000313" key="13">
    <source>
        <dbReference type="Ensembl" id="ENSAMXP00005007236.1"/>
    </source>
</evidence>
<keyword evidence="3" id="KW-0863">Zinc-finger</keyword>
<evidence type="ECO:0000256" key="4">
    <source>
        <dbReference type="ARBA" id="ARBA00022833"/>
    </source>
</evidence>
<name>A0A8B9HA01_ASTMX</name>
<keyword evidence="2" id="KW-0677">Repeat</keyword>
<dbReference type="Pfam" id="PF19627">
    <property type="entry name" value="ADNP_N"/>
    <property type="match status" value="1"/>
</dbReference>
<dbReference type="GO" id="GO:0008270">
    <property type="term" value="F:zinc ion binding"/>
    <property type="evidence" value="ECO:0007669"/>
    <property type="project" value="UniProtKB-KW"/>
</dbReference>
<keyword evidence="4" id="KW-0862">Zinc</keyword>
<keyword evidence="1" id="KW-0479">Metal-binding</keyword>
<accession>A0A8B9HA01</accession>
<keyword evidence="9" id="KW-0539">Nucleus</keyword>
<gene>
    <name evidence="12" type="primary">ADNP2</name>
    <name evidence="12" type="ORF">AMEX_G4371</name>
</gene>
<evidence type="ECO:0000313" key="14">
    <source>
        <dbReference type="Proteomes" id="UP000694621"/>
    </source>
</evidence>
<evidence type="ECO:0000256" key="2">
    <source>
        <dbReference type="ARBA" id="ARBA00022737"/>
    </source>
</evidence>
<dbReference type="Proteomes" id="UP000752171">
    <property type="component" value="Unassembled WGS sequence"/>
</dbReference>
<keyword evidence="7 12" id="KW-0371">Homeobox</keyword>
<evidence type="ECO:0000256" key="10">
    <source>
        <dbReference type="SAM" id="MobiDB-lite"/>
    </source>
</evidence>
<sequence>MYQYPVRGIEKIRKTRRKVKNILSEFGLEQCLSLSEGLQSFDPGDTVYNATEWNDLADGYDGKWKKKWEYRTRGLCCSLCKFSTRSWYSFRAHIHRCHDEEQRLCSLSVCSGCPFIAHPKVIAKHYKLFHAEPPKPEYEPVPQQQQQQQLPTKAIGSHIFQCRKCPFNDTLLYSMKKHVLINHYTSLLNRFAAQRTESELHALGPMYQKFFCKVCGANAETSEHLLYHILTSEKHKELEFHINVLIFETDNKKMFPALAPKAQGSPVIAGPTSQPIVTPVPPPGAVMPGVANGGPRLYSPPGQNPAVLPAQASALVQLASAEAKGLLQPGQPMNLHNVQAARAGPATVPVMGGMAAPPAMHPVMPHQQLPVRLGVPGQMQPPSRQVLVPPGMQFNVPSVRGPPPPPPTPQSLIVSPRFPVNQPTPRGTMLTSQSLLSHLIPTGNKVDGLPTYTLAPLHVLSVRPNNMQMANNAPLPVPHHVPTLQHNALASNGSQDSKQTKRWVTCPVCNELFPSSIYESHVEVHKEASKKTKLGLAARAPFLKKMPDKTVKCLMCKILLSEKGLFEHLLHGLNCLYCSGMFYSLKQLVAHIQMDHNPNQKANCDFMRREYRLYTDESGSLLFPYFDINTTAPKEMMGEKELNLALVTNSLDLIFLKMLPASPQQVCKMPMPKPDSLDCVFCSEKQLNMECYQLHLREKHYIVPTLHAILKSPAYKCVYCGGVYTGKTTEKAISVHISKCRSAPKTPRDAERIMSSGLAVAPRGSQGLLSFPPPPRQSSIQVPAPVQASVPAIQSPHTAAELQSKLRLELAVKEAIAANKKEREARLARKRKLERDRLAGLTPPSPDMQVDPSVQFALDPAGMDIRSFEDRRDFVNKYFNKQPYPLKKEIIALSNRLLLNKTDIACQFGSKRTRCMKHLQKNRAAVLLGFKMTELLKLKHDLVIPQIEPEKTSADTEPESPGSESAGSEPLESETQDPDYMEPESPEAQTPDPENMEQDTPGAETPEQNGQSEEAREVD</sequence>
<feature type="domain" description="C2H2-type" evidence="11">
    <location>
        <begin position="575"/>
        <end position="596"/>
    </location>
</feature>
<evidence type="ECO:0000256" key="7">
    <source>
        <dbReference type="ARBA" id="ARBA00023155"/>
    </source>
</evidence>
<keyword evidence="6 12" id="KW-0238">DNA-binding</keyword>
<dbReference type="GO" id="GO:0010468">
    <property type="term" value="P:regulation of gene expression"/>
    <property type="evidence" value="ECO:0007669"/>
    <property type="project" value="TreeGrafter"/>
</dbReference>
<protein>
    <submittedName>
        <fullName evidence="12 13">Activity-dependent neuroprotector homeobox protein 2-like</fullName>
    </submittedName>
</protein>
<dbReference type="GO" id="GO:0005634">
    <property type="term" value="C:nucleus"/>
    <property type="evidence" value="ECO:0007669"/>
    <property type="project" value="TreeGrafter"/>
</dbReference>
<dbReference type="OrthoDB" id="10053955at2759"/>